<comment type="function">
    <text evidence="2">Non-catalytic subunit of AMP-activated protein kinase (AMPK), an energy sensor protein kinase that plays a key role in regulating cellular energy metabolism. In response to reduction of intracellular ATP levels, AMPK activates energy-producing pathways and inhibits energy-consuming processes: inhibits protein, carbohydrate and lipid biosynthesis, as well as cell growth and proliferation. AMPK acts via direct phosphorylation of metabolic enzymes, and by longer-term effects via phosphorylation of transcription regulators. Also acts as a regulator of cellular polarity by remodeling the actin cytoskeleton; probably by indirectly activating myosin. Beta non-catalytic subunit acts as a scaffold on which the AMPK complex assembles, via its C-terminus that bridges alpha (PRKAA1 or PRKAA2) and gamma subunits (PRKAG1, PRKAG2 or PRKAG3).</text>
</comment>
<dbReference type="WBParaSite" id="DME_0000448901-mRNA-1">
    <property type="protein sequence ID" value="DME_0000448901-mRNA-1"/>
    <property type="gene ID" value="DME_0000448901"/>
</dbReference>
<dbReference type="Pfam" id="PF16561">
    <property type="entry name" value="AMPK1_CBM"/>
    <property type="match status" value="1"/>
</dbReference>
<sequence>MEGDQSDEIFDEFPSDEEDEIKKLLLTKEKELAKAEIDLIKQEEKINDLNKQIDELHKEILAKDSSLEELNNTIKEYNWQMINKDSRIGDLDSSIKYQQEGQIKYLQDDLNKCMQINSQLRLQLKQKDEEIEIQQQRLEIMKEQERESGRRLPPSESELKMLQEKLVDAHDTIRKLNHKLENANMELEIYKHQANMDEVRKISGSYMEPANSISSAFHDGNYMEELTKEAIKSSKKSFDLSAQLKESESQKKSLMEREKSLEEDLKKMSVDIWLAKERIANQDRELSELHGENGRLKGEIEHLRHQLSTRPVGEISTDKELREALERAYSERDAIREHYNKSEWFLGETKARLGEMEYRYGDAEARRINTQFELDQTRLEINRLGRELDEVRRLKDLTNVSLRDTFLIKRDPMGQREKWKLAMWLYSLLGWKEIYRNEEHSPHDINNYRRIKFEIAAGHSTQAVFLFGSFVNWECGLVCTRTDDGTMFSVSVDLPEGYYEFLFVVDGNWQTSDRYEVVWNNFGKKNNSIYVH</sequence>
<evidence type="ECO:0000313" key="7">
    <source>
        <dbReference type="Proteomes" id="UP000274756"/>
    </source>
</evidence>
<proteinExistence type="inferred from homology"/>
<dbReference type="STRING" id="318479.A0A0N4UBB9"/>
<dbReference type="GO" id="GO:0019901">
    <property type="term" value="F:protein kinase binding"/>
    <property type="evidence" value="ECO:0007669"/>
    <property type="project" value="TreeGrafter"/>
</dbReference>
<dbReference type="GO" id="GO:0005634">
    <property type="term" value="C:nucleus"/>
    <property type="evidence" value="ECO:0007669"/>
    <property type="project" value="TreeGrafter"/>
</dbReference>
<comment type="similarity">
    <text evidence="1">Belongs to the 5'-AMP-activated protein kinase beta subunit family.</text>
</comment>
<feature type="coiled-coil region" evidence="3">
    <location>
        <begin position="244"/>
        <end position="306"/>
    </location>
</feature>
<dbReference type="OrthoDB" id="5917859at2759"/>
<dbReference type="InterPro" id="IPR032640">
    <property type="entry name" value="AMPK1_CBM"/>
</dbReference>
<evidence type="ECO:0000256" key="1">
    <source>
        <dbReference type="ARBA" id="ARBA00010926"/>
    </source>
</evidence>
<keyword evidence="3" id="KW-0175">Coiled coil</keyword>
<dbReference type="AlphaFoldDB" id="A0A0N4UBB9"/>
<dbReference type="InterPro" id="IPR050827">
    <property type="entry name" value="CRP1_MDG1_kinase"/>
</dbReference>
<dbReference type="PANTHER" id="PTHR10343">
    <property type="entry name" value="5'-AMP-ACTIVATED PROTEIN KINASE , BETA SUBUNIT"/>
    <property type="match status" value="1"/>
</dbReference>
<feature type="coiled-coil region" evidence="3">
    <location>
        <begin position="117"/>
        <end position="193"/>
    </location>
</feature>
<name>A0A0N4UBB9_DRAME</name>
<dbReference type="Proteomes" id="UP000038040">
    <property type="component" value="Unplaced"/>
</dbReference>
<dbReference type="GO" id="GO:0005737">
    <property type="term" value="C:cytoplasm"/>
    <property type="evidence" value="ECO:0007669"/>
    <property type="project" value="TreeGrafter"/>
</dbReference>
<dbReference type="PANTHER" id="PTHR10343:SF91">
    <property type="entry name" value="AMPK1_CBM DOMAIN-CONTAINING PROTEIN"/>
    <property type="match status" value="1"/>
</dbReference>
<dbReference type="Gene3D" id="2.60.40.10">
    <property type="entry name" value="Immunoglobulins"/>
    <property type="match status" value="1"/>
</dbReference>
<evidence type="ECO:0000313" key="6">
    <source>
        <dbReference type="Proteomes" id="UP000038040"/>
    </source>
</evidence>
<dbReference type="EMBL" id="UYYG01001168">
    <property type="protein sequence ID" value="VDN58399.1"/>
    <property type="molecule type" value="Genomic_DNA"/>
</dbReference>
<dbReference type="GO" id="GO:0007165">
    <property type="term" value="P:signal transduction"/>
    <property type="evidence" value="ECO:0007669"/>
    <property type="project" value="TreeGrafter"/>
</dbReference>
<evidence type="ECO:0000313" key="5">
    <source>
        <dbReference type="EMBL" id="VDN58399.1"/>
    </source>
</evidence>
<dbReference type="SUPFAM" id="SSF81296">
    <property type="entry name" value="E set domains"/>
    <property type="match status" value="1"/>
</dbReference>
<evidence type="ECO:0000313" key="8">
    <source>
        <dbReference type="WBParaSite" id="DME_0000448901-mRNA-1"/>
    </source>
</evidence>
<organism evidence="6 8">
    <name type="scientific">Dracunculus medinensis</name>
    <name type="common">Guinea worm</name>
    <dbReference type="NCBI Taxonomy" id="318479"/>
    <lineage>
        <taxon>Eukaryota</taxon>
        <taxon>Metazoa</taxon>
        <taxon>Ecdysozoa</taxon>
        <taxon>Nematoda</taxon>
        <taxon>Chromadorea</taxon>
        <taxon>Rhabditida</taxon>
        <taxon>Spirurina</taxon>
        <taxon>Dracunculoidea</taxon>
        <taxon>Dracunculidae</taxon>
        <taxon>Dracunculus</taxon>
    </lineage>
</organism>
<dbReference type="InterPro" id="IPR014756">
    <property type="entry name" value="Ig_E-set"/>
</dbReference>
<gene>
    <name evidence="5" type="ORF">DME_LOCUS8372</name>
</gene>
<evidence type="ECO:0000259" key="4">
    <source>
        <dbReference type="Pfam" id="PF16561"/>
    </source>
</evidence>
<dbReference type="Gene3D" id="1.20.5.340">
    <property type="match status" value="1"/>
</dbReference>
<dbReference type="InterPro" id="IPR013783">
    <property type="entry name" value="Ig-like_fold"/>
</dbReference>
<evidence type="ECO:0000256" key="2">
    <source>
        <dbReference type="ARBA" id="ARBA00025180"/>
    </source>
</evidence>
<dbReference type="GO" id="GO:0031588">
    <property type="term" value="C:nucleotide-activated protein kinase complex"/>
    <property type="evidence" value="ECO:0007669"/>
    <property type="project" value="TreeGrafter"/>
</dbReference>
<reference evidence="8" key="1">
    <citation type="submission" date="2017-02" db="UniProtKB">
        <authorList>
            <consortium name="WormBaseParasite"/>
        </authorList>
    </citation>
    <scope>IDENTIFICATION</scope>
</reference>
<accession>A0A0N4UBB9</accession>
<dbReference type="Proteomes" id="UP000274756">
    <property type="component" value="Unassembled WGS sequence"/>
</dbReference>
<feature type="coiled-coil region" evidence="3">
    <location>
        <begin position="25"/>
        <end position="87"/>
    </location>
</feature>
<dbReference type="CDD" id="cd02859">
    <property type="entry name" value="E_set_AMPKbeta_like_N"/>
    <property type="match status" value="1"/>
</dbReference>
<protein>
    <submittedName>
        <fullName evidence="8">AMPK1_CBM domain-containing protein</fullName>
    </submittedName>
</protein>
<reference evidence="5 7" key="2">
    <citation type="submission" date="2018-11" db="EMBL/GenBank/DDBJ databases">
        <authorList>
            <consortium name="Pathogen Informatics"/>
        </authorList>
    </citation>
    <scope>NUCLEOTIDE SEQUENCE [LARGE SCALE GENOMIC DNA]</scope>
</reference>
<evidence type="ECO:0000256" key="3">
    <source>
        <dbReference type="SAM" id="Coils"/>
    </source>
</evidence>
<feature type="domain" description="AMP-activated protein kinase glycogen-binding" evidence="4">
    <location>
        <begin position="459"/>
        <end position="532"/>
    </location>
</feature>
<keyword evidence="7" id="KW-1185">Reference proteome</keyword>